<evidence type="ECO:0000256" key="9">
    <source>
        <dbReference type="ARBA" id="ARBA00023136"/>
    </source>
</evidence>
<comment type="function">
    <text evidence="1 11">Converts heme B (protoheme IX) to heme O by substitution of the vinyl group on carbon 2 of heme B porphyrin ring with a hydroxyethyl farnesyl side group.</text>
</comment>
<dbReference type="InterPro" id="IPR044878">
    <property type="entry name" value="UbiA_sf"/>
</dbReference>
<dbReference type="GO" id="GO:0008495">
    <property type="term" value="F:protoheme IX farnesyltransferase activity"/>
    <property type="evidence" value="ECO:0007669"/>
    <property type="project" value="UniProtKB-UniRule"/>
</dbReference>
<feature type="transmembrane region" description="Helical" evidence="11">
    <location>
        <begin position="41"/>
        <end position="61"/>
    </location>
</feature>
<evidence type="ECO:0000313" key="12">
    <source>
        <dbReference type="EMBL" id="AUV82481.1"/>
    </source>
</evidence>
<reference evidence="12 13" key="1">
    <citation type="submission" date="2018-01" db="EMBL/GenBank/DDBJ databases">
        <title>Complete genome sequence of Salinigranum rubrum GX10T, an extremely halophilic archaeon isolated from a marine solar saltern.</title>
        <authorList>
            <person name="Han S."/>
        </authorList>
    </citation>
    <scope>NUCLEOTIDE SEQUENCE [LARGE SCALE GENOMIC DNA]</scope>
    <source>
        <strain evidence="12 13">GX10</strain>
    </source>
</reference>
<dbReference type="EMBL" id="CP026309">
    <property type="protein sequence ID" value="AUV82481.1"/>
    <property type="molecule type" value="Genomic_DNA"/>
</dbReference>
<feature type="transmembrane region" description="Helical" evidence="11">
    <location>
        <begin position="261"/>
        <end position="281"/>
    </location>
</feature>
<dbReference type="EC" id="2.5.1.141" evidence="11"/>
<dbReference type="InterPro" id="IPR000537">
    <property type="entry name" value="UbiA_prenyltransferase"/>
</dbReference>
<feature type="transmembrane region" description="Helical" evidence="11">
    <location>
        <begin position="135"/>
        <end position="157"/>
    </location>
</feature>
<feature type="transmembrane region" description="Helical" evidence="11">
    <location>
        <begin position="205"/>
        <end position="224"/>
    </location>
</feature>
<evidence type="ECO:0000256" key="8">
    <source>
        <dbReference type="ARBA" id="ARBA00023133"/>
    </source>
</evidence>
<gene>
    <name evidence="12" type="primary">cyoE</name>
    <name evidence="11" type="synonym">ctaB</name>
    <name evidence="12" type="ORF">C2R22_13215</name>
</gene>
<sequence>MNKKSVANLWSLIKPRIVALLCITGVTALFAAGGASLTVGLGFTAAGACIAASAAAFNCYYDRNLDQYMNRTADRPLPSGRLDPRVAFGFAVALFLLGSVIALGTLPITSVVYMWLGLVSYVGLYTMLLKRRHWIGVVLGGSAGSFPVLAGWTAVAPLTLEPLLLALLVFAWTPAHAWVLAYVYRSDFIAADVPTLPAIASVKRVQRSVWVSVWVTLFVAVVAIPFTRPPYAITVIVGGTCLVLGYSQFYREGTEAAAVRAFFTSNLFLATVFLAWGLSGVVDSGELLVRMGVVIVLPFAFYRLWTLGLSLRGVNGAPGNEPSRLTSLLSKKINRPSGERVREDFTVDSDTRSE</sequence>
<evidence type="ECO:0000256" key="2">
    <source>
        <dbReference type="ARBA" id="ARBA00004651"/>
    </source>
</evidence>
<comment type="pathway">
    <text evidence="3 11">Porphyrin-containing compound metabolism; heme O biosynthesis; heme O from protoheme: step 1/1.</text>
</comment>
<dbReference type="KEGG" id="srub:C2R22_13215"/>
<evidence type="ECO:0000256" key="3">
    <source>
        <dbReference type="ARBA" id="ARBA00004919"/>
    </source>
</evidence>
<feature type="transmembrane region" description="Helical" evidence="11">
    <location>
        <begin position="230"/>
        <end position="249"/>
    </location>
</feature>
<evidence type="ECO:0000256" key="6">
    <source>
        <dbReference type="ARBA" id="ARBA00022692"/>
    </source>
</evidence>
<feature type="transmembrane region" description="Helical" evidence="11">
    <location>
        <begin position="163"/>
        <end position="184"/>
    </location>
</feature>
<comment type="subcellular location">
    <subcellularLocation>
        <location evidence="2 11">Cell membrane</location>
        <topology evidence="2 11">Multi-pass membrane protein</topology>
    </subcellularLocation>
</comment>
<feature type="transmembrane region" description="Helical" evidence="11">
    <location>
        <begin position="287"/>
        <end position="305"/>
    </location>
</feature>
<evidence type="ECO:0000256" key="10">
    <source>
        <dbReference type="ARBA" id="ARBA00047690"/>
    </source>
</evidence>
<keyword evidence="13" id="KW-1185">Reference proteome</keyword>
<organism evidence="12 13">
    <name type="scientific">Salinigranum rubrum</name>
    <dbReference type="NCBI Taxonomy" id="755307"/>
    <lineage>
        <taxon>Archaea</taxon>
        <taxon>Methanobacteriati</taxon>
        <taxon>Methanobacteriota</taxon>
        <taxon>Stenosarchaea group</taxon>
        <taxon>Halobacteria</taxon>
        <taxon>Halobacteriales</taxon>
        <taxon>Haloferacaceae</taxon>
        <taxon>Salinigranum</taxon>
    </lineage>
</organism>
<dbReference type="CDD" id="cd13957">
    <property type="entry name" value="PT_UbiA_Cox10"/>
    <property type="match status" value="1"/>
</dbReference>
<dbReference type="GO" id="GO:0005886">
    <property type="term" value="C:plasma membrane"/>
    <property type="evidence" value="ECO:0007669"/>
    <property type="project" value="UniProtKB-SubCell"/>
</dbReference>
<evidence type="ECO:0000256" key="1">
    <source>
        <dbReference type="ARBA" id="ARBA00004019"/>
    </source>
</evidence>
<keyword evidence="11" id="KW-1003">Cell membrane</keyword>
<comment type="miscellaneous">
    <text evidence="11">Carbon 2 of the heme B porphyrin ring is defined according to the Fischer nomenclature.</text>
</comment>
<keyword evidence="8 11" id="KW-0350">Heme biosynthesis</keyword>
<dbReference type="HAMAP" id="MF_00154">
    <property type="entry name" value="CyoE_CtaB"/>
    <property type="match status" value="1"/>
</dbReference>
<dbReference type="Proteomes" id="UP000236584">
    <property type="component" value="Chromosome"/>
</dbReference>
<proteinExistence type="inferred from homology"/>
<keyword evidence="5 11" id="KW-0808">Transferase</keyword>
<evidence type="ECO:0000256" key="4">
    <source>
        <dbReference type="ARBA" id="ARBA00010223"/>
    </source>
</evidence>
<dbReference type="RefSeq" id="WP_103426170.1">
    <property type="nucleotide sequence ID" value="NZ_CP026309.1"/>
</dbReference>
<dbReference type="UniPathway" id="UPA00834">
    <property type="reaction ID" value="UER00712"/>
</dbReference>
<name>A0A2I8VKN6_9EURY</name>
<evidence type="ECO:0000256" key="11">
    <source>
        <dbReference type="HAMAP-Rule" id="MF_00154"/>
    </source>
</evidence>
<feature type="transmembrane region" description="Helical" evidence="11">
    <location>
        <begin position="82"/>
        <end position="104"/>
    </location>
</feature>
<dbReference type="NCBIfam" id="TIGR01473">
    <property type="entry name" value="cyoE_ctaB"/>
    <property type="match status" value="1"/>
</dbReference>
<comment type="similarity">
    <text evidence="11">Belongs to the UbiA prenyltransferase family. Protoheme IX farnesyltransferase subfamily.</text>
</comment>
<comment type="similarity">
    <text evidence="4">In the C-terminal section; belongs to the UbiA prenyltransferase family. Protoheme IX farnesyltransferase subfamily.</text>
</comment>
<dbReference type="InterPro" id="IPR006369">
    <property type="entry name" value="Protohaem_IX_farnesylTrfase"/>
</dbReference>
<dbReference type="Gene3D" id="1.10.357.140">
    <property type="entry name" value="UbiA prenyltransferase"/>
    <property type="match status" value="1"/>
</dbReference>
<evidence type="ECO:0000256" key="5">
    <source>
        <dbReference type="ARBA" id="ARBA00022679"/>
    </source>
</evidence>
<accession>A0A2I8VKN6</accession>
<dbReference type="GeneID" id="35593068"/>
<evidence type="ECO:0000313" key="13">
    <source>
        <dbReference type="Proteomes" id="UP000236584"/>
    </source>
</evidence>
<protein>
    <recommendedName>
        <fullName evidence="11">Protoheme IX farnesyltransferase</fullName>
        <ecNumber evidence="11">2.5.1.141</ecNumber>
    </recommendedName>
    <alternativeName>
        <fullName evidence="11">Heme B farnesyltransferase</fullName>
    </alternativeName>
    <alternativeName>
        <fullName evidence="11">Heme O synthase</fullName>
    </alternativeName>
</protein>
<dbReference type="Pfam" id="PF01040">
    <property type="entry name" value="UbiA"/>
    <property type="match status" value="1"/>
</dbReference>
<dbReference type="PROSITE" id="PS00943">
    <property type="entry name" value="UBIA"/>
    <property type="match status" value="1"/>
</dbReference>
<feature type="transmembrane region" description="Helical" evidence="11">
    <location>
        <begin position="110"/>
        <end position="128"/>
    </location>
</feature>
<keyword evidence="9 11" id="KW-0472">Membrane</keyword>
<keyword evidence="7 11" id="KW-1133">Transmembrane helix</keyword>
<keyword evidence="6 11" id="KW-0812">Transmembrane</keyword>
<dbReference type="PANTHER" id="PTHR43448">
    <property type="entry name" value="PROTOHEME IX FARNESYLTRANSFERASE, MITOCHONDRIAL"/>
    <property type="match status" value="1"/>
</dbReference>
<dbReference type="InterPro" id="IPR030470">
    <property type="entry name" value="UbiA_prenylTrfase_CS"/>
</dbReference>
<dbReference type="PANTHER" id="PTHR43448:SF2">
    <property type="entry name" value="PROTOHEME IX FARNESYLTRANSFERASE, MITOCHONDRIAL"/>
    <property type="match status" value="1"/>
</dbReference>
<dbReference type="AlphaFoldDB" id="A0A2I8VKN6"/>
<evidence type="ECO:0000256" key="7">
    <source>
        <dbReference type="ARBA" id="ARBA00022989"/>
    </source>
</evidence>
<comment type="catalytic activity">
    <reaction evidence="10 11">
        <text>heme b + (2E,6E)-farnesyl diphosphate + H2O = Fe(II)-heme o + diphosphate</text>
        <dbReference type="Rhea" id="RHEA:28070"/>
        <dbReference type="ChEBI" id="CHEBI:15377"/>
        <dbReference type="ChEBI" id="CHEBI:33019"/>
        <dbReference type="ChEBI" id="CHEBI:60344"/>
        <dbReference type="ChEBI" id="CHEBI:60530"/>
        <dbReference type="ChEBI" id="CHEBI:175763"/>
        <dbReference type="EC" id="2.5.1.141"/>
    </reaction>
</comment>
<dbReference type="GO" id="GO:0048034">
    <property type="term" value="P:heme O biosynthetic process"/>
    <property type="evidence" value="ECO:0007669"/>
    <property type="project" value="UniProtKB-UniRule"/>
</dbReference>